<comment type="subcellular location">
    <subcellularLocation>
        <location evidence="1 6">Cell membrane</location>
        <topology evidence="1 6">Multi-pass membrane protein</topology>
    </subcellularLocation>
</comment>
<dbReference type="InterPro" id="IPR015414">
    <property type="entry name" value="TMEM64"/>
</dbReference>
<dbReference type="STRING" id="268407.PWYN_26145"/>
<dbReference type="InterPro" id="IPR032816">
    <property type="entry name" value="VTT_dom"/>
</dbReference>
<dbReference type="Proteomes" id="UP000029734">
    <property type="component" value="Unassembled WGS sequence"/>
</dbReference>
<evidence type="ECO:0000313" key="9">
    <source>
        <dbReference type="Proteomes" id="UP000029734"/>
    </source>
</evidence>
<dbReference type="eggNOG" id="COG0398">
    <property type="taxonomic scope" value="Bacteria"/>
</dbReference>
<keyword evidence="2 6" id="KW-1003">Cell membrane</keyword>
<feature type="transmembrane region" description="Helical" evidence="6">
    <location>
        <begin position="134"/>
        <end position="155"/>
    </location>
</feature>
<keyword evidence="5 6" id="KW-0472">Membrane</keyword>
<dbReference type="GO" id="GO:0005886">
    <property type="term" value="C:plasma membrane"/>
    <property type="evidence" value="ECO:0007669"/>
    <property type="project" value="UniProtKB-SubCell"/>
</dbReference>
<sequence>MRKWLLAILYVLGMGAAFIYRESILDWMRQDHSLVLTFLAATILALFPVVPYKVVIGLFGYVYGSVGGAALCWGATTFAAALMFVCVKYLFKESAKRFLTSTPALDKFTTAVEKRPFASVVLARLIPIIPQAAVNIYAGAAGLPFGSFLLATAIGKIPGIALFSFLGDNLFQHPLSAVAAIVIYISVLGLSWIVLRTGFI</sequence>
<evidence type="ECO:0000256" key="6">
    <source>
        <dbReference type="RuleBase" id="RU366058"/>
    </source>
</evidence>
<keyword evidence="4 6" id="KW-1133">Transmembrane helix</keyword>
<evidence type="ECO:0000256" key="3">
    <source>
        <dbReference type="ARBA" id="ARBA00022692"/>
    </source>
</evidence>
<evidence type="ECO:0000313" key="8">
    <source>
        <dbReference type="EMBL" id="KGE18029.1"/>
    </source>
</evidence>
<proteinExistence type="inferred from homology"/>
<organism evidence="8 9">
    <name type="scientific">Paenibacillus wynnii</name>
    <dbReference type="NCBI Taxonomy" id="268407"/>
    <lineage>
        <taxon>Bacteria</taxon>
        <taxon>Bacillati</taxon>
        <taxon>Bacillota</taxon>
        <taxon>Bacilli</taxon>
        <taxon>Bacillales</taxon>
        <taxon>Paenibacillaceae</taxon>
        <taxon>Paenibacillus</taxon>
    </lineage>
</organism>
<dbReference type="AlphaFoldDB" id="A0A098M637"/>
<dbReference type="RefSeq" id="WP_036657724.1">
    <property type="nucleotide sequence ID" value="NZ_JQCR01000003.1"/>
</dbReference>
<evidence type="ECO:0000256" key="5">
    <source>
        <dbReference type="ARBA" id="ARBA00023136"/>
    </source>
</evidence>
<evidence type="ECO:0000256" key="1">
    <source>
        <dbReference type="ARBA" id="ARBA00004651"/>
    </source>
</evidence>
<dbReference type="PANTHER" id="PTHR12677:SF59">
    <property type="entry name" value="GOLGI APPARATUS MEMBRANE PROTEIN TVP38-RELATED"/>
    <property type="match status" value="1"/>
</dbReference>
<feature type="transmembrane region" description="Helical" evidence="6">
    <location>
        <begin position="175"/>
        <end position="195"/>
    </location>
</feature>
<evidence type="ECO:0000259" key="7">
    <source>
        <dbReference type="Pfam" id="PF09335"/>
    </source>
</evidence>
<keyword evidence="3 6" id="KW-0812">Transmembrane</keyword>
<dbReference type="EMBL" id="JQCR01000003">
    <property type="protein sequence ID" value="KGE18029.1"/>
    <property type="molecule type" value="Genomic_DNA"/>
</dbReference>
<feature type="transmembrane region" description="Helical" evidence="6">
    <location>
        <begin position="68"/>
        <end position="91"/>
    </location>
</feature>
<dbReference type="PANTHER" id="PTHR12677">
    <property type="entry name" value="GOLGI APPARATUS MEMBRANE PROTEIN TVP38-RELATED"/>
    <property type="match status" value="1"/>
</dbReference>
<feature type="transmembrane region" description="Helical" evidence="6">
    <location>
        <begin position="6"/>
        <end position="22"/>
    </location>
</feature>
<reference evidence="8 9" key="2">
    <citation type="submission" date="2014-10" db="EMBL/GenBank/DDBJ databases">
        <title>Comparative genomics of the Paenibacillus odorifer group.</title>
        <authorList>
            <person name="Tsai Y.-C."/>
            <person name="Martin N."/>
            <person name="Korlach J."/>
            <person name="Wiedmann M."/>
        </authorList>
    </citation>
    <scope>NUCLEOTIDE SEQUENCE [LARGE SCALE GENOMIC DNA]</scope>
    <source>
        <strain evidence="8 9">DSM 18334</strain>
    </source>
</reference>
<dbReference type="Pfam" id="PF09335">
    <property type="entry name" value="VTT_dom"/>
    <property type="match status" value="1"/>
</dbReference>
<evidence type="ECO:0000256" key="2">
    <source>
        <dbReference type="ARBA" id="ARBA00022475"/>
    </source>
</evidence>
<gene>
    <name evidence="8" type="ORF">PWYN_26145</name>
</gene>
<keyword evidence="9" id="KW-1185">Reference proteome</keyword>
<dbReference type="OrthoDB" id="2381682at2"/>
<reference evidence="8 9" key="1">
    <citation type="submission" date="2014-08" db="EMBL/GenBank/DDBJ databases">
        <authorList>
            <person name="den Bakker H.C."/>
        </authorList>
    </citation>
    <scope>NUCLEOTIDE SEQUENCE [LARGE SCALE GENOMIC DNA]</scope>
    <source>
        <strain evidence="8 9">DSM 18334</strain>
    </source>
</reference>
<feature type="transmembrane region" description="Helical" evidence="6">
    <location>
        <begin position="34"/>
        <end position="62"/>
    </location>
</feature>
<accession>A0A098M637</accession>
<comment type="similarity">
    <text evidence="6">Belongs to the TVP38/TMEM64 family.</text>
</comment>
<feature type="domain" description="VTT" evidence="7">
    <location>
        <begin position="50"/>
        <end position="168"/>
    </location>
</feature>
<name>A0A098M637_9BACL</name>
<comment type="caution">
    <text evidence="8">The sequence shown here is derived from an EMBL/GenBank/DDBJ whole genome shotgun (WGS) entry which is preliminary data.</text>
</comment>
<evidence type="ECO:0000256" key="4">
    <source>
        <dbReference type="ARBA" id="ARBA00022989"/>
    </source>
</evidence>
<protein>
    <recommendedName>
        <fullName evidence="6">TVP38/TMEM64 family membrane protein</fullName>
    </recommendedName>
</protein>